<evidence type="ECO:0000313" key="5">
    <source>
        <dbReference type="EMBL" id="MFC3104742.1"/>
    </source>
</evidence>
<dbReference type="RefSeq" id="WP_380690183.1">
    <property type="nucleotide sequence ID" value="NZ_JBHRSS010000006.1"/>
</dbReference>
<dbReference type="InterPro" id="IPR011206">
    <property type="entry name" value="Citrate_lyase_beta/mcl1/mcl2"/>
</dbReference>
<comment type="cofactor">
    <cofactor evidence="1">
        <name>Mg(2+)</name>
        <dbReference type="ChEBI" id="CHEBI:18420"/>
    </cofactor>
</comment>
<evidence type="ECO:0000256" key="3">
    <source>
        <dbReference type="ARBA" id="ARBA00022842"/>
    </source>
</evidence>
<dbReference type="Gene3D" id="3.20.20.60">
    <property type="entry name" value="Phosphoenolpyruvate-binding domains"/>
    <property type="match status" value="1"/>
</dbReference>
<name>A0ABV7ET55_9GAMM</name>
<dbReference type="InterPro" id="IPR015813">
    <property type="entry name" value="Pyrv/PenolPyrv_kinase-like_dom"/>
</dbReference>
<evidence type="ECO:0000259" key="4">
    <source>
        <dbReference type="Pfam" id="PF03328"/>
    </source>
</evidence>
<accession>A0ABV7ET55</accession>
<protein>
    <submittedName>
        <fullName evidence="5">HpcH/HpaI aldolase/citrate lyase family protein</fullName>
    </submittedName>
</protein>
<dbReference type="EMBL" id="JBHRSS010000006">
    <property type="protein sequence ID" value="MFC3104742.1"/>
    <property type="molecule type" value="Genomic_DNA"/>
</dbReference>
<dbReference type="Pfam" id="PF03328">
    <property type="entry name" value="HpcH_HpaI"/>
    <property type="match status" value="1"/>
</dbReference>
<dbReference type="InterPro" id="IPR040442">
    <property type="entry name" value="Pyrv_kinase-like_dom_sf"/>
</dbReference>
<gene>
    <name evidence="5" type="ORF">ACFOSU_12690</name>
</gene>
<evidence type="ECO:0000313" key="6">
    <source>
        <dbReference type="Proteomes" id="UP001595462"/>
    </source>
</evidence>
<dbReference type="PANTHER" id="PTHR32308:SF10">
    <property type="entry name" value="CITRATE LYASE SUBUNIT BETA"/>
    <property type="match status" value="1"/>
</dbReference>
<dbReference type="SUPFAM" id="SSF51621">
    <property type="entry name" value="Phosphoenolpyruvate/pyruvate domain"/>
    <property type="match status" value="1"/>
</dbReference>
<comment type="caution">
    <text evidence="5">The sequence shown here is derived from an EMBL/GenBank/DDBJ whole genome shotgun (WGS) entry which is preliminary data.</text>
</comment>
<dbReference type="InterPro" id="IPR005000">
    <property type="entry name" value="Aldolase/citrate-lyase_domain"/>
</dbReference>
<sequence length="264" mass="28437">MINRSYLFVPGNRPERFDKACASGAHVVVLDLEDAVSPDMKSQARGHVETWLRDGGQAYVRINSTDTEWFDDDCELFSVAGIRGVMLPKADSRAQVEAVASRLPQNIPLIALIESATGLCNALDIARVEGVQRLAFGSVDYQVDTGIEGDAQELLYTRSKLVIESRAAGIESPIDGVTLAVKDTAAVARDVESSKRVGMGGKLCIHPAQVEPVNLGFLPSESDVTWAHEVIAALDAQPNGVATFKGKIIDKPVIERARRIVASV</sequence>
<feature type="domain" description="HpcH/HpaI aldolase/citrate lyase" evidence="4">
    <location>
        <begin position="4"/>
        <end position="207"/>
    </location>
</feature>
<dbReference type="PANTHER" id="PTHR32308">
    <property type="entry name" value="LYASE BETA SUBUNIT, PUTATIVE (AFU_ORTHOLOGUE AFUA_4G13030)-RELATED"/>
    <property type="match status" value="1"/>
</dbReference>
<dbReference type="Proteomes" id="UP001595462">
    <property type="component" value="Unassembled WGS sequence"/>
</dbReference>
<dbReference type="GO" id="GO:0016829">
    <property type="term" value="F:lyase activity"/>
    <property type="evidence" value="ECO:0007669"/>
    <property type="project" value="UniProtKB-KW"/>
</dbReference>
<keyword evidence="3" id="KW-0460">Magnesium</keyword>
<keyword evidence="5" id="KW-0456">Lyase</keyword>
<evidence type="ECO:0000256" key="1">
    <source>
        <dbReference type="ARBA" id="ARBA00001946"/>
    </source>
</evidence>
<proteinExistence type="predicted"/>
<dbReference type="PIRSF" id="PIRSF015582">
    <property type="entry name" value="Cit_lyase_B"/>
    <property type="match status" value="1"/>
</dbReference>
<evidence type="ECO:0000256" key="2">
    <source>
        <dbReference type="ARBA" id="ARBA00022723"/>
    </source>
</evidence>
<keyword evidence="6" id="KW-1185">Reference proteome</keyword>
<keyword evidence="2" id="KW-0479">Metal-binding</keyword>
<reference evidence="6" key="1">
    <citation type="journal article" date="2019" name="Int. J. Syst. Evol. Microbiol.">
        <title>The Global Catalogue of Microorganisms (GCM) 10K type strain sequencing project: providing services to taxonomists for standard genome sequencing and annotation.</title>
        <authorList>
            <consortium name="The Broad Institute Genomics Platform"/>
            <consortium name="The Broad Institute Genome Sequencing Center for Infectious Disease"/>
            <person name="Wu L."/>
            <person name="Ma J."/>
        </authorList>
    </citation>
    <scope>NUCLEOTIDE SEQUENCE [LARGE SCALE GENOMIC DNA]</scope>
    <source>
        <strain evidence="6">KCTC 52640</strain>
    </source>
</reference>
<organism evidence="5 6">
    <name type="scientific">Salinisphaera aquimarina</name>
    <dbReference type="NCBI Taxonomy" id="2094031"/>
    <lineage>
        <taxon>Bacteria</taxon>
        <taxon>Pseudomonadati</taxon>
        <taxon>Pseudomonadota</taxon>
        <taxon>Gammaproteobacteria</taxon>
        <taxon>Salinisphaerales</taxon>
        <taxon>Salinisphaeraceae</taxon>
        <taxon>Salinisphaera</taxon>
    </lineage>
</organism>